<dbReference type="SMART" id="SM00129">
    <property type="entry name" value="KISc"/>
    <property type="match status" value="1"/>
</dbReference>
<comment type="similarity">
    <text evidence="1">Belongs to the TRAFAC class myosin-kinesin ATPase superfamily. Kinesin family.</text>
</comment>
<reference evidence="4" key="1">
    <citation type="submission" date="2011-05" db="EMBL/GenBank/DDBJ databases">
        <title>The genome sequence of Vittaforma corneae strain ATCC 50505.</title>
        <authorList>
            <consortium name="The Broad Institute Genome Sequencing Platform"/>
            <person name="Cuomo C."/>
            <person name="Didier E."/>
            <person name="Bowers L."/>
            <person name="Young S.K."/>
            <person name="Zeng Q."/>
            <person name="Gargeya S."/>
            <person name="Fitzgerald M."/>
            <person name="Haas B."/>
            <person name="Abouelleil A."/>
            <person name="Alvarado L."/>
            <person name="Arachchi H.M."/>
            <person name="Berlin A."/>
            <person name="Chapman S.B."/>
            <person name="Gearin G."/>
            <person name="Goldberg J."/>
            <person name="Griggs A."/>
            <person name="Gujja S."/>
            <person name="Hansen M."/>
            <person name="Heiman D."/>
            <person name="Howarth C."/>
            <person name="Larimer J."/>
            <person name="Lui A."/>
            <person name="MacDonald P.J.P."/>
            <person name="McCowen C."/>
            <person name="Montmayeur A."/>
            <person name="Murphy C."/>
            <person name="Neiman D."/>
            <person name="Pearson M."/>
            <person name="Priest M."/>
            <person name="Roberts A."/>
            <person name="Saif S."/>
            <person name="Shea T."/>
            <person name="Sisk P."/>
            <person name="Stolte C."/>
            <person name="Sykes S."/>
            <person name="Wortman J."/>
            <person name="Nusbaum C."/>
            <person name="Birren B."/>
        </authorList>
    </citation>
    <scope>NUCLEOTIDE SEQUENCE [LARGE SCALE GENOMIC DNA]</scope>
    <source>
        <strain evidence="4">ATCC 50505</strain>
    </source>
</reference>
<evidence type="ECO:0000259" key="2">
    <source>
        <dbReference type="PROSITE" id="PS50067"/>
    </source>
</evidence>
<keyword evidence="1" id="KW-0505">Motor protein</keyword>
<dbReference type="InterPro" id="IPR027417">
    <property type="entry name" value="P-loop_NTPase"/>
</dbReference>
<feature type="domain" description="Kinesin motor" evidence="2">
    <location>
        <begin position="4"/>
        <end position="285"/>
    </location>
</feature>
<dbReference type="OrthoDB" id="3176171at2759"/>
<dbReference type="InParanoid" id="L2GPB4"/>
<keyword evidence="4" id="KW-1185">Reference proteome</keyword>
<dbReference type="STRING" id="993615.L2GPB4"/>
<evidence type="ECO:0000256" key="1">
    <source>
        <dbReference type="PROSITE-ProRule" id="PRU00283"/>
    </source>
</evidence>
<dbReference type="GO" id="GO:0005874">
    <property type="term" value="C:microtubule"/>
    <property type="evidence" value="ECO:0007669"/>
    <property type="project" value="TreeGrafter"/>
</dbReference>
<keyword evidence="1" id="KW-0067">ATP-binding</keyword>
<feature type="binding site" evidence="1">
    <location>
        <begin position="76"/>
        <end position="83"/>
    </location>
    <ligand>
        <name>ATP</name>
        <dbReference type="ChEBI" id="CHEBI:30616"/>
    </ligand>
</feature>
<dbReference type="VEuPathDB" id="MicrosporidiaDB:VICG_00043"/>
<evidence type="ECO:0000313" key="4">
    <source>
        <dbReference type="Proteomes" id="UP000011082"/>
    </source>
</evidence>
<keyword evidence="1" id="KW-0547">Nucleotide-binding</keyword>
<dbReference type="Gene3D" id="3.40.850.10">
    <property type="entry name" value="Kinesin motor domain"/>
    <property type="match status" value="1"/>
</dbReference>
<dbReference type="GO" id="GO:0007018">
    <property type="term" value="P:microtubule-based movement"/>
    <property type="evidence" value="ECO:0007669"/>
    <property type="project" value="InterPro"/>
</dbReference>
<dbReference type="Pfam" id="PF00225">
    <property type="entry name" value="Kinesin"/>
    <property type="match status" value="1"/>
</dbReference>
<dbReference type="PANTHER" id="PTHR24115">
    <property type="entry name" value="KINESIN-RELATED"/>
    <property type="match status" value="1"/>
</dbReference>
<dbReference type="GO" id="GO:0005524">
    <property type="term" value="F:ATP binding"/>
    <property type="evidence" value="ECO:0007669"/>
    <property type="project" value="UniProtKB-UniRule"/>
</dbReference>
<evidence type="ECO:0000313" key="3">
    <source>
        <dbReference type="EMBL" id="ELA42728.1"/>
    </source>
</evidence>
<dbReference type="AlphaFoldDB" id="L2GPB4"/>
<dbReference type="PANTHER" id="PTHR24115:SF545">
    <property type="entry name" value="KINESIN-LIKE PROTEIN KIP2"/>
    <property type="match status" value="1"/>
</dbReference>
<dbReference type="InterPro" id="IPR036961">
    <property type="entry name" value="Kinesin_motor_dom_sf"/>
</dbReference>
<dbReference type="GO" id="GO:0008017">
    <property type="term" value="F:microtubule binding"/>
    <property type="evidence" value="ECO:0007669"/>
    <property type="project" value="InterPro"/>
</dbReference>
<dbReference type="GO" id="GO:0003777">
    <property type="term" value="F:microtubule motor activity"/>
    <property type="evidence" value="ECO:0007669"/>
    <property type="project" value="InterPro"/>
</dbReference>
<dbReference type="HOGENOM" id="CLU_001485_2_1_1"/>
<dbReference type="PROSITE" id="PS50067">
    <property type="entry name" value="KINESIN_MOTOR_2"/>
    <property type="match status" value="1"/>
</dbReference>
<dbReference type="Proteomes" id="UP000011082">
    <property type="component" value="Unassembled WGS sequence"/>
</dbReference>
<dbReference type="RefSeq" id="XP_007603496.1">
    <property type="nucleotide sequence ID" value="XM_007603434.1"/>
</dbReference>
<dbReference type="GeneID" id="19880761"/>
<sequence>MDKTIQIHLRIRNASNSIWDVADNIASYTIHQRKISFDVFDSVFYKESTLGIYEKTVKNIVDKFKQNENATIFAYGQTGSGKTHTIMGDTEKGIVQLALEDILPDNLEISFVELFNEKIFDLFTKKELKMYSFEDKTIVSGMHSEEIETLSQVAFFVEKCLENRRSGKTSFNLNSSRSHAILQIKKKDTVLTFIDLAGSERACYDAKRMKEASFINRSLLALGTLVNNLLNNKSFGFRDSKLTRFLQDTLTRKTNLVAFCMIDSRKECLSESLSTLGFAARLANLEIKANETKIDEIKSKNTSVDFYKMSSTVNEEIIQIQRQRIEELERMVLTLLEDIENKPLSDAFVLEKQMYQIKLDSTITKANSK</sequence>
<proteinExistence type="inferred from homology"/>
<dbReference type="InterPro" id="IPR027640">
    <property type="entry name" value="Kinesin-like_fam"/>
</dbReference>
<gene>
    <name evidence="3" type="ORF">VICG_00043</name>
</gene>
<organism evidence="3 4">
    <name type="scientific">Vittaforma corneae (strain ATCC 50505)</name>
    <name type="common">Microsporidian parasite</name>
    <name type="synonym">Nosema corneum</name>
    <dbReference type="NCBI Taxonomy" id="993615"/>
    <lineage>
        <taxon>Eukaryota</taxon>
        <taxon>Fungi</taxon>
        <taxon>Fungi incertae sedis</taxon>
        <taxon>Microsporidia</taxon>
        <taxon>Nosematidae</taxon>
        <taxon>Vittaforma</taxon>
    </lineage>
</organism>
<accession>L2GPB4</accession>
<name>L2GPB4_VITCO</name>
<protein>
    <recommendedName>
        <fullName evidence="2">Kinesin motor domain-containing protein</fullName>
    </recommendedName>
</protein>
<dbReference type="EMBL" id="JH370130">
    <property type="protein sequence ID" value="ELA42728.1"/>
    <property type="molecule type" value="Genomic_DNA"/>
</dbReference>
<dbReference type="OMA" id="CIEPNIQ"/>
<dbReference type="SUPFAM" id="SSF52540">
    <property type="entry name" value="P-loop containing nucleoside triphosphate hydrolases"/>
    <property type="match status" value="1"/>
</dbReference>
<dbReference type="InterPro" id="IPR001752">
    <property type="entry name" value="Kinesin_motor_dom"/>
</dbReference>
<dbReference type="GO" id="GO:0005871">
    <property type="term" value="C:kinesin complex"/>
    <property type="evidence" value="ECO:0007669"/>
    <property type="project" value="TreeGrafter"/>
</dbReference>
<dbReference type="GO" id="GO:0016887">
    <property type="term" value="F:ATP hydrolysis activity"/>
    <property type="evidence" value="ECO:0007669"/>
    <property type="project" value="TreeGrafter"/>
</dbReference>
<dbReference type="PRINTS" id="PR00380">
    <property type="entry name" value="KINESINHEAVY"/>
</dbReference>